<reference evidence="3" key="1">
    <citation type="submission" date="2016-12" db="EMBL/GenBank/DDBJ databases">
        <title>The genomes of Aspergillus section Nigri reveals drivers in fungal speciation.</title>
        <authorList>
            <consortium name="DOE Joint Genome Institute"/>
            <person name="Vesth T.C."/>
            <person name="Nybo J."/>
            <person name="Theobald S."/>
            <person name="Brandl J."/>
            <person name="Frisvad J.C."/>
            <person name="Nielsen K.F."/>
            <person name="Lyhne E.K."/>
            <person name="Kogle M.E."/>
            <person name="Kuo A."/>
            <person name="Riley R."/>
            <person name="Clum A."/>
            <person name="Nolan M."/>
            <person name="Lipzen A."/>
            <person name="Salamov A."/>
            <person name="Henrissat B."/>
            <person name="Wiebenga A."/>
            <person name="De vries R.P."/>
            <person name="Grigoriev I.V."/>
            <person name="Mortensen U.H."/>
            <person name="Andersen M.R."/>
            <person name="Baker S.E."/>
        </authorList>
    </citation>
    <scope>NUCLEOTIDE SEQUENCE</scope>
    <source>
        <strain evidence="3">IBT 28561</strain>
    </source>
</reference>
<evidence type="ECO:0000313" key="3">
    <source>
        <dbReference type="EMBL" id="PKY03992.1"/>
    </source>
</evidence>
<feature type="compositionally biased region" description="Low complexity" evidence="1">
    <location>
        <begin position="110"/>
        <end position="119"/>
    </location>
</feature>
<dbReference type="InterPro" id="IPR022617">
    <property type="entry name" value="Rad60/SUMO-like_dom"/>
</dbReference>
<dbReference type="PROSITE" id="PS50053">
    <property type="entry name" value="UBIQUITIN_2"/>
    <property type="match status" value="1"/>
</dbReference>
<dbReference type="EMBL" id="MSFM01000006">
    <property type="protein sequence ID" value="PKY03992.1"/>
    <property type="molecule type" value="Genomic_DNA"/>
</dbReference>
<dbReference type="OrthoDB" id="3365399at2759"/>
<feature type="compositionally biased region" description="Basic and acidic residues" evidence="1">
    <location>
        <begin position="13"/>
        <end position="27"/>
    </location>
</feature>
<protein>
    <recommendedName>
        <fullName evidence="2">Ubiquitin-like domain-containing protein</fullName>
    </recommendedName>
</protein>
<dbReference type="Proteomes" id="UP000234254">
    <property type="component" value="Unassembled WGS sequence"/>
</dbReference>
<dbReference type="VEuPathDB" id="FungiDB:P168DRAFT_149624"/>
<comment type="caution">
    <text evidence="3">The sequence shown here is derived from an EMBL/GenBank/DDBJ whole genome shotgun (WGS) entry which is preliminary data.</text>
</comment>
<dbReference type="SUPFAM" id="SSF54236">
    <property type="entry name" value="Ubiquitin-like"/>
    <property type="match status" value="1"/>
</dbReference>
<evidence type="ECO:0000313" key="4">
    <source>
        <dbReference type="Proteomes" id="UP000234254"/>
    </source>
</evidence>
<dbReference type="RefSeq" id="XP_024692586.1">
    <property type="nucleotide sequence ID" value="XM_024832793.1"/>
</dbReference>
<feature type="compositionally biased region" description="Basic and acidic residues" evidence="1">
    <location>
        <begin position="134"/>
        <end position="149"/>
    </location>
</feature>
<feature type="region of interest" description="Disordered" evidence="1">
    <location>
        <begin position="42"/>
        <end position="163"/>
    </location>
</feature>
<dbReference type="InterPro" id="IPR000626">
    <property type="entry name" value="Ubiquitin-like_dom"/>
</dbReference>
<accession>A0A2I1D283</accession>
<feature type="region of interest" description="Disordered" evidence="1">
    <location>
        <begin position="1"/>
        <end position="27"/>
    </location>
</feature>
<evidence type="ECO:0000259" key="2">
    <source>
        <dbReference type="PROSITE" id="PS50053"/>
    </source>
</evidence>
<dbReference type="SMART" id="SM00213">
    <property type="entry name" value="UBQ"/>
    <property type="match status" value="1"/>
</dbReference>
<keyword evidence="4" id="KW-1185">Reference proteome</keyword>
<sequence>MRPFFNRPSWASRGEEPSSDFYRRGDQTYKDIVAASRDARKRLENGVDISTDSKLGPEQYVPRESVPQTCHDQITCDERNLHESSSRPRNQVEPHQRQRTNSLVSEESRSSSPSPSRVSGVLRATNLRYTTKCPKSEHEPSREPHHERGSAVPGDSVPESREDNAADDVVQILITSQIENTQPLIVYRRMTQPFRDVRLAWCHRHKFLEDMQSSIYLTWKGRRLFDVTTCRSLGIKPSRDTLFSHTPDLGEKSVHIHMEAATSCPNSYNSRQFSPINERGLDQSVLNIEETSERDQNLSTRVVLKCPGHDEFTTRTRPKAPILQIITAFRKANKIASEKDIYLVFDGDRLDPGSCLADYQITDDDLVDVMIK</sequence>
<dbReference type="GeneID" id="36540316"/>
<name>A0A2I1D283_ASPC2</name>
<dbReference type="InterPro" id="IPR029071">
    <property type="entry name" value="Ubiquitin-like_domsf"/>
</dbReference>
<gene>
    <name evidence="3" type="ORF">P168DRAFT_149624</name>
</gene>
<dbReference type="AlphaFoldDB" id="A0A2I1D283"/>
<dbReference type="Pfam" id="PF11976">
    <property type="entry name" value="Rad60-SLD"/>
    <property type="match status" value="1"/>
</dbReference>
<evidence type="ECO:0000256" key="1">
    <source>
        <dbReference type="SAM" id="MobiDB-lite"/>
    </source>
</evidence>
<feature type="compositionally biased region" description="Basic and acidic residues" evidence="1">
    <location>
        <begin position="74"/>
        <end position="96"/>
    </location>
</feature>
<organism evidence="3 4">
    <name type="scientific">Aspergillus campestris (strain IBT 28561)</name>
    <dbReference type="NCBI Taxonomy" id="1392248"/>
    <lineage>
        <taxon>Eukaryota</taxon>
        <taxon>Fungi</taxon>
        <taxon>Dikarya</taxon>
        <taxon>Ascomycota</taxon>
        <taxon>Pezizomycotina</taxon>
        <taxon>Eurotiomycetes</taxon>
        <taxon>Eurotiomycetidae</taxon>
        <taxon>Eurotiales</taxon>
        <taxon>Aspergillaceae</taxon>
        <taxon>Aspergillus</taxon>
        <taxon>Aspergillus subgen. Circumdati</taxon>
    </lineage>
</organism>
<feature type="domain" description="Ubiquitin-like" evidence="2">
    <location>
        <begin position="300"/>
        <end position="372"/>
    </location>
</feature>
<proteinExistence type="predicted"/>
<dbReference type="Gene3D" id="3.10.20.90">
    <property type="entry name" value="Phosphatidylinositol 3-kinase Catalytic Subunit, Chain A, domain 1"/>
    <property type="match status" value="1"/>
</dbReference>